<dbReference type="NCBIfam" id="NF033550">
    <property type="entry name" value="transpos_ISL3"/>
    <property type="match status" value="1"/>
</dbReference>
<feature type="domain" description="Transposase IS204/IS1001/IS1096/IS1165 zinc-finger" evidence="3">
    <location>
        <begin position="41"/>
        <end position="87"/>
    </location>
</feature>
<gene>
    <name evidence="4" type="ORF">G1H10_32060</name>
</gene>
<sequence>MRGASVWAQLLGVEKTLVDSVEFDEDEQVIVACVRPRKAERGRCGVCRRRCAGYDAGEGPRRWRALDLGTVQAFIEADAPRVSCPDHGVVVAAVPWARHGAGHTRHFDDTVAWLAVACSKTAVSTLMRIAWRTVGSIVKRVCAEVDQVVDRFAGLRRIGIDEISYKKGHKYLTVVVDHDTGRLVWASPGRDKVTMSRFFRALGQERCRAITHVSADGAAWIADVVRDWCPRAVLCADPFHVVAWAGEALDEVRRAAWNDARRAAGNDRRTTTGGRTIKLSRGDAKKLKGARWALWKNPEDLSDKQQAKLAWIAKTDPRLYRAYLLKEGLRHVFTLKGEAGIQALRHWLSWAQRSRLPSFVALGRKIKKHRATIYAALEEGMSNALIESTNTKIRVITRTAYGFKDPHALIALAMLALGGYRPALPGR</sequence>
<dbReference type="AlphaFoldDB" id="A0A6L9SI63"/>
<evidence type="ECO:0000259" key="1">
    <source>
        <dbReference type="Pfam" id="PF01610"/>
    </source>
</evidence>
<dbReference type="Proteomes" id="UP000475214">
    <property type="component" value="Unassembled WGS sequence"/>
</dbReference>
<dbReference type="Pfam" id="PF01610">
    <property type="entry name" value="DDE_Tnp_ISL3"/>
    <property type="match status" value="1"/>
</dbReference>
<dbReference type="InterPro" id="IPR047951">
    <property type="entry name" value="Transpos_ISL3"/>
</dbReference>
<evidence type="ECO:0000313" key="4">
    <source>
        <dbReference type="EMBL" id="NEE04803.1"/>
    </source>
</evidence>
<evidence type="ECO:0000259" key="2">
    <source>
        <dbReference type="Pfam" id="PF13542"/>
    </source>
</evidence>
<keyword evidence="5" id="KW-1185">Reference proteome</keyword>
<dbReference type="RefSeq" id="WP_163745349.1">
    <property type="nucleotide sequence ID" value="NZ_JAAGOA010000056.1"/>
</dbReference>
<feature type="domain" description="Transposase IS204/IS1001/IS1096/IS1165 DDE" evidence="1">
    <location>
        <begin position="158"/>
        <end position="411"/>
    </location>
</feature>
<protein>
    <submittedName>
        <fullName evidence="4">ISL3 family transposase</fullName>
    </submittedName>
</protein>
<dbReference type="InterPro" id="IPR032877">
    <property type="entry name" value="Transposase_HTH"/>
</dbReference>
<reference evidence="4 5" key="1">
    <citation type="submission" date="2020-02" db="EMBL/GenBank/DDBJ databases">
        <authorList>
            <person name="Li X.-J."/>
            <person name="Han X.-M."/>
        </authorList>
    </citation>
    <scope>NUCLEOTIDE SEQUENCE [LARGE SCALE GENOMIC DNA]</scope>
    <source>
        <strain evidence="4 5">CCTCC AB 2017055</strain>
    </source>
</reference>
<accession>A0A6L9SI63</accession>
<dbReference type="InterPro" id="IPR002560">
    <property type="entry name" value="Transposase_DDE"/>
</dbReference>
<dbReference type="Pfam" id="PF13542">
    <property type="entry name" value="HTH_Tnp_ISL3"/>
    <property type="match status" value="1"/>
</dbReference>
<proteinExistence type="predicted"/>
<evidence type="ECO:0000313" key="5">
    <source>
        <dbReference type="Proteomes" id="UP000475214"/>
    </source>
</evidence>
<feature type="domain" description="Transposase IS204/IS1001/IS1096/IS1165 helix-turn-helix" evidence="2">
    <location>
        <begin position="93"/>
        <end position="141"/>
    </location>
</feature>
<name>A0A6L9SI63_9ACTN</name>
<dbReference type="PANTHER" id="PTHR33498:SF1">
    <property type="entry name" value="TRANSPOSASE FOR INSERTION SEQUENCE ELEMENT IS1557"/>
    <property type="match status" value="1"/>
</dbReference>
<dbReference type="PANTHER" id="PTHR33498">
    <property type="entry name" value="TRANSPOSASE FOR INSERTION SEQUENCE ELEMENT IS1557"/>
    <property type="match status" value="1"/>
</dbReference>
<dbReference type="InterPro" id="IPR029261">
    <property type="entry name" value="Transposase_Znf"/>
</dbReference>
<organism evidence="4 5">
    <name type="scientific">Phytoactinopolyspora halotolerans</name>
    <dbReference type="NCBI Taxonomy" id="1981512"/>
    <lineage>
        <taxon>Bacteria</taxon>
        <taxon>Bacillati</taxon>
        <taxon>Actinomycetota</taxon>
        <taxon>Actinomycetes</taxon>
        <taxon>Jiangellales</taxon>
        <taxon>Jiangellaceae</taxon>
        <taxon>Phytoactinopolyspora</taxon>
    </lineage>
</organism>
<comment type="caution">
    <text evidence="4">The sequence shown here is derived from an EMBL/GenBank/DDBJ whole genome shotgun (WGS) entry which is preliminary data.</text>
</comment>
<evidence type="ECO:0000259" key="3">
    <source>
        <dbReference type="Pfam" id="PF14690"/>
    </source>
</evidence>
<dbReference type="EMBL" id="JAAGOA010000056">
    <property type="protein sequence ID" value="NEE04803.1"/>
    <property type="molecule type" value="Genomic_DNA"/>
</dbReference>
<dbReference type="Pfam" id="PF14690">
    <property type="entry name" value="Zn_ribbon_ISL3"/>
    <property type="match status" value="1"/>
</dbReference>